<organism evidence="1 2">
    <name type="scientific">Izhakiella australiensis</name>
    <dbReference type="NCBI Taxonomy" id="1926881"/>
    <lineage>
        <taxon>Bacteria</taxon>
        <taxon>Pseudomonadati</taxon>
        <taxon>Pseudomonadota</taxon>
        <taxon>Gammaproteobacteria</taxon>
        <taxon>Enterobacterales</taxon>
        <taxon>Erwiniaceae</taxon>
        <taxon>Izhakiella</taxon>
    </lineage>
</organism>
<dbReference type="Proteomes" id="UP000190667">
    <property type="component" value="Unassembled WGS sequence"/>
</dbReference>
<dbReference type="EMBL" id="MRUL01000010">
    <property type="protein sequence ID" value="OON39225.1"/>
    <property type="molecule type" value="Genomic_DNA"/>
</dbReference>
<dbReference type="STRING" id="1926881.BTJ39_14940"/>
<comment type="caution">
    <text evidence="1">The sequence shown here is derived from an EMBL/GenBank/DDBJ whole genome shotgun (WGS) entry which is preliminary data.</text>
</comment>
<accession>A0A1S8YK09</accession>
<gene>
    <name evidence="1" type="ORF">BTJ39_14940</name>
</gene>
<evidence type="ECO:0000313" key="2">
    <source>
        <dbReference type="Proteomes" id="UP000190667"/>
    </source>
</evidence>
<sequence length="65" mass="7141">MKNICVFLIFPETISGAISCKKGSIFHIDFSIILRPHVTTKFFSQNFAAPATLPEGVGLLDKMVV</sequence>
<proteinExistence type="predicted"/>
<name>A0A1S8YK09_9GAMM</name>
<reference evidence="1 2" key="1">
    <citation type="submission" date="2016-12" db="EMBL/GenBank/DDBJ databases">
        <title>Izhakiella australiana sp. nov. of genus Izhakiella isolated from Australian desert.</title>
        <authorList>
            <person name="Ji M."/>
        </authorList>
    </citation>
    <scope>NUCLEOTIDE SEQUENCE [LARGE SCALE GENOMIC DNA]</scope>
    <source>
        <strain evidence="1 2">D4N98</strain>
    </source>
</reference>
<protein>
    <submittedName>
        <fullName evidence="1">Uncharacterized protein</fullName>
    </submittedName>
</protein>
<dbReference type="AlphaFoldDB" id="A0A1S8YK09"/>
<evidence type="ECO:0000313" key="1">
    <source>
        <dbReference type="EMBL" id="OON39225.1"/>
    </source>
</evidence>
<keyword evidence="2" id="KW-1185">Reference proteome</keyword>